<gene>
    <name evidence="2" type="ORF">GCM10007914_28760</name>
</gene>
<proteinExistence type="predicted"/>
<dbReference type="AlphaFoldDB" id="A0AA37W530"/>
<evidence type="ECO:0000256" key="1">
    <source>
        <dbReference type="SAM" id="SignalP"/>
    </source>
</evidence>
<reference evidence="2" key="2">
    <citation type="submission" date="2023-01" db="EMBL/GenBank/DDBJ databases">
        <title>Draft genome sequence of Pseudoalteromonas tetraodonis strain NBRC 103034.</title>
        <authorList>
            <person name="Sun Q."/>
            <person name="Mori K."/>
        </authorList>
    </citation>
    <scope>NUCLEOTIDE SEQUENCE</scope>
    <source>
        <strain evidence="2">NBRC 103034</strain>
    </source>
</reference>
<feature type="signal peptide" evidence="1">
    <location>
        <begin position="1"/>
        <end position="32"/>
    </location>
</feature>
<accession>A0AA37W530</accession>
<feature type="chain" id="PRO_5041404595" description="LPP20 lipoprotein" evidence="1">
    <location>
        <begin position="33"/>
        <end position="288"/>
    </location>
</feature>
<evidence type="ECO:0008006" key="4">
    <source>
        <dbReference type="Google" id="ProtNLM"/>
    </source>
</evidence>
<reference evidence="2" key="1">
    <citation type="journal article" date="2014" name="Int. J. Syst. Evol. Microbiol.">
        <title>Complete genome sequence of Corynebacterium casei LMG S-19264T (=DSM 44701T), isolated from a smear-ripened cheese.</title>
        <authorList>
            <consortium name="US DOE Joint Genome Institute (JGI-PGF)"/>
            <person name="Walter F."/>
            <person name="Albersmeier A."/>
            <person name="Kalinowski J."/>
            <person name="Ruckert C."/>
        </authorList>
    </citation>
    <scope>NUCLEOTIDE SEQUENCE</scope>
    <source>
        <strain evidence="2">NBRC 103034</strain>
    </source>
</reference>
<sequence>MLGLIAVGKTMTTRTSSLLLAAIALSPFLTNAASHCSCSSYYAKNAQPKWVGIDIVDDEKLASSGSSQCSGLKTIDERRSAKNAREELAKLLSTDISVKEIIKNTSSSTVSHSDYKSVIESQTNQLLKSAKVYDRYVDPINCTVYAAISISKADLEEGQQEKIKQQQAMLGAKNSCLKVTGENSSQLTELLTEQLLQHGYKLTNSACEVTYLVKNSIIKAQSKLVITQLKLQIDTQSKKSIWQQRFEGKGLSYSKRSKTELIHLANQDSTTNLINSIVKLKNTAIDSY</sequence>
<keyword evidence="1" id="KW-0732">Signal</keyword>
<comment type="caution">
    <text evidence="2">The sequence shown here is derived from an EMBL/GenBank/DDBJ whole genome shotgun (WGS) entry which is preliminary data.</text>
</comment>
<evidence type="ECO:0000313" key="2">
    <source>
        <dbReference type="EMBL" id="GLQ03995.1"/>
    </source>
</evidence>
<name>A0AA37W530_9GAMM</name>
<organism evidence="2 3">
    <name type="scientific">Pseudoalteromonas tetraodonis GFC</name>
    <dbReference type="NCBI Taxonomy" id="1315271"/>
    <lineage>
        <taxon>Bacteria</taxon>
        <taxon>Pseudomonadati</taxon>
        <taxon>Pseudomonadota</taxon>
        <taxon>Gammaproteobacteria</taxon>
        <taxon>Alteromonadales</taxon>
        <taxon>Pseudoalteromonadaceae</taxon>
        <taxon>Pseudoalteromonas</taxon>
    </lineage>
</organism>
<dbReference type="EMBL" id="BSNE01000020">
    <property type="protein sequence ID" value="GLQ03995.1"/>
    <property type="molecule type" value="Genomic_DNA"/>
</dbReference>
<protein>
    <recommendedName>
        <fullName evidence="4">LPP20 lipoprotein</fullName>
    </recommendedName>
</protein>
<keyword evidence="3" id="KW-1185">Reference proteome</keyword>
<evidence type="ECO:0000313" key="3">
    <source>
        <dbReference type="Proteomes" id="UP001161408"/>
    </source>
</evidence>
<dbReference type="Proteomes" id="UP001161408">
    <property type="component" value="Unassembled WGS sequence"/>
</dbReference>